<keyword evidence="4 7" id="KW-0812">Transmembrane</keyword>
<comment type="similarity">
    <text evidence="2">Belongs to the UPF0104 family.</text>
</comment>
<evidence type="ECO:0000256" key="1">
    <source>
        <dbReference type="ARBA" id="ARBA00004651"/>
    </source>
</evidence>
<sequence>MKKTDISTLIFSKKTIFSFIVSFLILFILVKNVDSEAVLEVSKSASLSLLIMAFILHYISFLARGTRWNTLLKVAGISTKILSVTKMVFLSWFVNSIVPAKLGDIYRSYLLKKSTDTPISASLGTIFIERIFDIAILLLLLTSSGLVIFNRNIPQQISEAMGIGYFLLLIVIMGLIFVWIFKDRFYDILPEKFHFHFRNLHNGVYLSLSDKKTILRTITMTILIWALEASRFMLVTKSLGINLGFEIIIFVVLAASLLTAIPLTPAGLGAVEVSIVFLLGIFGTDVATGTSIALLDRLISYWSILITGALVYIFDKTE</sequence>
<dbReference type="PANTHER" id="PTHR39087">
    <property type="entry name" value="UPF0104 MEMBRANE PROTEIN MJ1595"/>
    <property type="match status" value="1"/>
</dbReference>
<accession>W9DPZ9</accession>
<evidence type="ECO:0000256" key="7">
    <source>
        <dbReference type="SAM" id="Phobius"/>
    </source>
</evidence>
<proteinExistence type="inferred from homology"/>
<evidence type="ECO:0008006" key="10">
    <source>
        <dbReference type="Google" id="ProtNLM"/>
    </source>
</evidence>
<name>W9DPZ9_METTI</name>
<evidence type="ECO:0000256" key="5">
    <source>
        <dbReference type="ARBA" id="ARBA00022989"/>
    </source>
</evidence>
<comment type="subcellular location">
    <subcellularLocation>
        <location evidence="1">Cell membrane</location>
        <topology evidence="1">Multi-pass membrane protein</topology>
    </subcellularLocation>
</comment>
<feature type="transmembrane region" description="Helical" evidence="7">
    <location>
        <begin position="214"/>
        <end position="234"/>
    </location>
</feature>
<evidence type="ECO:0000256" key="6">
    <source>
        <dbReference type="ARBA" id="ARBA00023136"/>
    </source>
</evidence>
<reference evidence="8 9" key="1">
    <citation type="submission" date="2013-08" db="EMBL/GenBank/DDBJ databases">
        <authorList>
            <consortium name="DOE Joint Genome Institute"/>
            <person name="Eisen J."/>
            <person name="Huntemann M."/>
            <person name="Han J."/>
            <person name="Chen A."/>
            <person name="Kyrpides N."/>
            <person name="Mavromatis K."/>
            <person name="Markowitz V."/>
            <person name="Palaniappan K."/>
            <person name="Ivanova N."/>
            <person name="Schaumberg A."/>
            <person name="Pati A."/>
            <person name="Liolios K."/>
            <person name="Nordberg H.P."/>
            <person name="Cantor M.N."/>
            <person name="Hua S.X."/>
            <person name="Woyke T."/>
        </authorList>
    </citation>
    <scope>NUCLEOTIDE SEQUENCE [LARGE SCALE GENOMIC DNA]</scope>
    <source>
        <strain evidence="8 9">DSM 2278</strain>
    </source>
</reference>
<keyword evidence="6 7" id="KW-0472">Membrane</keyword>
<evidence type="ECO:0000313" key="8">
    <source>
        <dbReference type="EMBL" id="ETA67438.1"/>
    </source>
</evidence>
<dbReference type="AlphaFoldDB" id="W9DPZ9"/>
<keyword evidence="9" id="KW-1185">Reference proteome</keyword>
<dbReference type="STRING" id="1090322.MettiDRAFT_0862"/>
<feature type="transmembrane region" description="Helical" evidence="7">
    <location>
        <begin position="241"/>
        <end position="261"/>
    </location>
</feature>
<dbReference type="Pfam" id="PF03706">
    <property type="entry name" value="LPG_synthase_TM"/>
    <property type="match status" value="1"/>
</dbReference>
<feature type="transmembrane region" description="Helical" evidence="7">
    <location>
        <begin position="45"/>
        <end position="63"/>
    </location>
</feature>
<dbReference type="OrthoDB" id="351177at2157"/>
<evidence type="ECO:0000256" key="3">
    <source>
        <dbReference type="ARBA" id="ARBA00022475"/>
    </source>
</evidence>
<evidence type="ECO:0000256" key="2">
    <source>
        <dbReference type="ARBA" id="ARBA00011061"/>
    </source>
</evidence>
<dbReference type="Proteomes" id="UP000019483">
    <property type="component" value="Unassembled WGS sequence"/>
</dbReference>
<feature type="transmembrane region" description="Helical" evidence="7">
    <location>
        <begin position="162"/>
        <end position="181"/>
    </location>
</feature>
<evidence type="ECO:0000256" key="4">
    <source>
        <dbReference type="ARBA" id="ARBA00022692"/>
    </source>
</evidence>
<dbReference type="InterPro" id="IPR022791">
    <property type="entry name" value="L-PG_synthase/AglD"/>
</dbReference>
<evidence type="ECO:0000313" key="9">
    <source>
        <dbReference type="Proteomes" id="UP000019483"/>
    </source>
</evidence>
<feature type="transmembrane region" description="Helical" evidence="7">
    <location>
        <begin position="298"/>
        <end position="314"/>
    </location>
</feature>
<keyword evidence="5 7" id="KW-1133">Transmembrane helix</keyword>
<feature type="transmembrane region" description="Helical" evidence="7">
    <location>
        <begin position="70"/>
        <end position="94"/>
    </location>
</feature>
<dbReference type="EMBL" id="AZAJ01000001">
    <property type="protein sequence ID" value="ETA67438.1"/>
    <property type="molecule type" value="Genomic_DNA"/>
</dbReference>
<protein>
    <recommendedName>
        <fullName evidence="10">Integral membrane protein</fullName>
    </recommendedName>
</protein>
<keyword evidence="3" id="KW-1003">Cell membrane</keyword>
<dbReference type="GO" id="GO:0005886">
    <property type="term" value="C:plasma membrane"/>
    <property type="evidence" value="ECO:0007669"/>
    <property type="project" value="UniProtKB-SubCell"/>
</dbReference>
<dbReference type="PANTHER" id="PTHR39087:SF2">
    <property type="entry name" value="UPF0104 MEMBRANE PROTEIN MJ1595"/>
    <property type="match status" value="1"/>
</dbReference>
<organism evidence="8 9">
    <name type="scientific">Methanolobus tindarius DSM 2278</name>
    <dbReference type="NCBI Taxonomy" id="1090322"/>
    <lineage>
        <taxon>Archaea</taxon>
        <taxon>Methanobacteriati</taxon>
        <taxon>Methanobacteriota</taxon>
        <taxon>Stenosarchaea group</taxon>
        <taxon>Methanomicrobia</taxon>
        <taxon>Methanosarcinales</taxon>
        <taxon>Methanosarcinaceae</taxon>
        <taxon>Methanolobus</taxon>
    </lineage>
</organism>
<dbReference type="NCBIfam" id="TIGR00374">
    <property type="entry name" value="flippase-like domain"/>
    <property type="match status" value="1"/>
</dbReference>
<feature type="transmembrane region" description="Helical" evidence="7">
    <location>
        <begin position="267"/>
        <end position="286"/>
    </location>
</feature>
<gene>
    <name evidence="8" type="ORF">MettiDRAFT_0862</name>
</gene>
<comment type="caution">
    <text evidence="8">The sequence shown here is derived from an EMBL/GenBank/DDBJ whole genome shotgun (WGS) entry which is preliminary data.</text>
</comment>
<feature type="transmembrane region" description="Helical" evidence="7">
    <location>
        <begin position="131"/>
        <end position="150"/>
    </location>
</feature>
<dbReference type="RefSeq" id="WP_023844574.1">
    <property type="nucleotide sequence ID" value="NZ_AZAJ01000001.1"/>
</dbReference>